<evidence type="ECO:0000313" key="1">
    <source>
        <dbReference type="EMBL" id="KKN24679.1"/>
    </source>
</evidence>
<comment type="caution">
    <text evidence="1">The sequence shown here is derived from an EMBL/GenBank/DDBJ whole genome shotgun (WGS) entry which is preliminary data.</text>
</comment>
<accession>A0A0F9P3M0</accession>
<gene>
    <name evidence="1" type="ORF">LCGC14_0892570</name>
</gene>
<reference evidence="1" key="1">
    <citation type="journal article" date="2015" name="Nature">
        <title>Complex archaea that bridge the gap between prokaryotes and eukaryotes.</title>
        <authorList>
            <person name="Spang A."/>
            <person name="Saw J.H."/>
            <person name="Jorgensen S.L."/>
            <person name="Zaremba-Niedzwiedzka K."/>
            <person name="Martijn J."/>
            <person name="Lind A.E."/>
            <person name="van Eijk R."/>
            <person name="Schleper C."/>
            <person name="Guy L."/>
            <person name="Ettema T.J."/>
        </authorList>
    </citation>
    <scope>NUCLEOTIDE SEQUENCE</scope>
</reference>
<sequence length="86" mass="9868">MVKNLKLDELQKESLIKLAEEAFYHHVRDLSDVSLVLILDGTTKNWVYAGGLIDLSGWVEDEDLEQALESQCCALDPSEAWRYKDR</sequence>
<organism evidence="1">
    <name type="scientific">marine sediment metagenome</name>
    <dbReference type="NCBI Taxonomy" id="412755"/>
    <lineage>
        <taxon>unclassified sequences</taxon>
        <taxon>metagenomes</taxon>
        <taxon>ecological metagenomes</taxon>
    </lineage>
</organism>
<protein>
    <submittedName>
        <fullName evidence="1">Uncharacterized protein</fullName>
    </submittedName>
</protein>
<dbReference type="AlphaFoldDB" id="A0A0F9P3M0"/>
<dbReference type="EMBL" id="LAZR01002865">
    <property type="protein sequence ID" value="KKN24679.1"/>
    <property type="molecule type" value="Genomic_DNA"/>
</dbReference>
<name>A0A0F9P3M0_9ZZZZ</name>
<proteinExistence type="predicted"/>